<evidence type="ECO:0000256" key="1">
    <source>
        <dbReference type="ARBA" id="ARBA00022679"/>
    </source>
</evidence>
<dbReference type="InterPro" id="IPR052203">
    <property type="entry name" value="GHMP_Kinase-Related"/>
</dbReference>
<dbReference type="EMBL" id="CP132942">
    <property type="protein sequence ID" value="XCB32468.1"/>
    <property type="molecule type" value="Genomic_DNA"/>
</dbReference>
<dbReference type="InterPro" id="IPR001174">
    <property type="entry name" value="HddA/FKP"/>
</dbReference>
<keyword evidence="1" id="KW-0808">Transferase</keyword>
<dbReference type="PANTHER" id="PTHR32463">
    <property type="entry name" value="L-FUCOSE KINASE"/>
    <property type="match status" value="1"/>
</dbReference>
<sequence length="349" mass="38879">MIITSTPLRISFFGGGTDYPVWYREHGGSVLSTTINKCCYITCRRLPPFFEYHSRISYSTVENVSRNDAIQHPSVRACLQFLGVDEGVEIHHVADLPARTGLGTSSAFTVGLLHALYGLKNQMCDKRGLASEAIHVEQDLLGEAVGAQDQVSAAYGGFNRINFHQDGSIEVKRMFASHDRLAELEQHLALYFTGFSRTASEIAQEQIRATPHKQQELKTMLQFVDEAEEIVANPRRPLHDFGRLLHESWQIKRTLTQKISNASIDEIYEAGLGAGALGGKLLGAGNGGFMLFFVPPEKRQALRERLKKLLCVPFAFSNKGSDVVVYEPEEHFDGSLSAERDFIYAQNGR</sequence>
<dbReference type="InterPro" id="IPR014606">
    <property type="entry name" value="Heptose_7-P_kinase"/>
</dbReference>
<dbReference type="InterPro" id="IPR006204">
    <property type="entry name" value="GHMP_kinase_N_dom"/>
</dbReference>
<dbReference type="PANTHER" id="PTHR32463:SF0">
    <property type="entry name" value="L-FUCOSE KINASE"/>
    <property type="match status" value="1"/>
</dbReference>
<evidence type="ECO:0000313" key="8">
    <source>
        <dbReference type="EMBL" id="XCB32468.1"/>
    </source>
</evidence>
<feature type="domain" description="GHMP kinase C-terminal" evidence="7">
    <location>
        <begin position="236"/>
        <end position="308"/>
    </location>
</feature>
<dbReference type="InterPro" id="IPR036554">
    <property type="entry name" value="GHMP_kinase_C_sf"/>
</dbReference>
<organism evidence="8">
    <name type="scientific">Tunturiibacter psychrotolerans</name>
    <dbReference type="NCBI Taxonomy" id="3069686"/>
    <lineage>
        <taxon>Bacteria</taxon>
        <taxon>Pseudomonadati</taxon>
        <taxon>Acidobacteriota</taxon>
        <taxon>Terriglobia</taxon>
        <taxon>Terriglobales</taxon>
        <taxon>Acidobacteriaceae</taxon>
        <taxon>Tunturiibacter</taxon>
    </lineage>
</organism>
<accession>A0AAU7ZNF0</accession>
<proteinExistence type="inferred from homology"/>
<protein>
    <submittedName>
        <fullName evidence="8">Galactokinase</fullName>
    </submittedName>
</protein>
<gene>
    <name evidence="8" type="ORF">RBB77_18795</name>
</gene>
<evidence type="ECO:0000256" key="4">
    <source>
        <dbReference type="ARBA" id="ARBA00022840"/>
    </source>
</evidence>
<dbReference type="SUPFAM" id="SSF54211">
    <property type="entry name" value="Ribosomal protein S5 domain 2-like"/>
    <property type="match status" value="1"/>
</dbReference>
<reference evidence="8" key="1">
    <citation type="submission" date="2023-08" db="EMBL/GenBank/DDBJ databases">
        <authorList>
            <person name="Messyasz A."/>
            <person name="Mannisto M.K."/>
            <person name="Kerkhof L.J."/>
            <person name="Haggblom M."/>
        </authorList>
    </citation>
    <scope>NUCLEOTIDE SEQUENCE</scope>
    <source>
        <strain evidence="8">X5P6</strain>
    </source>
</reference>
<evidence type="ECO:0000256" key="3">
    <source>
        <dbReference type="ARBA" id="ARBA00022777"/>
    </source>
</evidence>
<dbReference type="SUPFAM" id="SSF55060">
    <property type="entry name" value="GHMP Kinase, C-terminal domain"/>
    <property type="match status" value="1"/>
</dbReference>
<dbReference type="GO" id="GO:0042352">
    <property type="term" value="P:GDP-L-fucose salvage"/>
    <property type="evidence" value="ECO:0007669"/>
    <property type="project" value="TreeGrafter"/>
</dbReference>
<dbReference type="Gene3D" id="3.30.230.120">
    <property type="match status" value="1"/>
</dbReference>
<keyword evidence="2" id="KW-0547">Nucleotide-binding</keyword>
<dbReference type="GO" id="GO:0050201">
    <property type="term" value="F:fucokinase activity"/>
    <property type="evidence" value="ECO:0007669"/>
    <property type="project" value="TreeGrafter"/>
</dbReference>
<dbReference type="InterPro" id="IPR013750">
    <property type="entry name" value="GHMP_kinase_C_dom"/>
</dbReference>
<dbReference type="Pfam" id="PF08544">
    <property type="entry name" value="GHMP_kinases_C"/>
    <property type="match status" value="1"/>
</dbReference>
<evidence type="ECO:0000259" key="7">
    <source>
        <dbReference type="Pfam" id="PF08544"/>
    </source>
</evidence>
<keyword evidence="3" id="KW-0418">Kinase</keyword>
<reference evidence="8" key="2">
    <citation type="journal article" date="2024" name="Environ. Microbiol.">
        <title>Genome analysis and description of Tunturibacter gen. nov. expands the diversity of Terriglobia in tundra soils.</title>
        <authorList>
            <person name="Messyasz A."/>
            <person name="Mannisto M.K."/>
            <person name="Kerkhof L.J."/>
            <person name="Haggblom M.M."/>
        </authorList>
    </citation>
    <scope>NUCLEOTIDE SEQUENCE</scope>
    <source>
        <strain evidence="8">X5P6</strain>
    </source>
</reference>
<dbReference type="PRINTS" id="PR00960">
    <property type="entry name" value="LMBPPROTEIN"/>
</dbReference>
<evidence type="ECO:0000259" key="6">
    <source>
        <dbReference type="Pfam" id="PF00288"/>
    </source>
</evidence>
<dbReference type="Pfam" id="PF00288">
    <property type="entry name" value="GHMP_kinases_N"/>
    <property type="match status" value="1"/>
</dbReference>
<dbReference type="PIRSF" id="PIRSF036406">
    <property type="entry name" value="Hept_kin"/>
    <property type="match status" value="1"/>
</dbReference>
<dbReference type="InterPro" id="IPR020568">
    <property type="entry name" value="Ribosomal_Su5_D2-typ_SF"/>
</dbReference>
<comment type="similarity">
    <text evidence="5">Belongs to the GHMP kinase family.</text>
</comment>
<dbReference type="AlphaFoldDB" id="A0AAU7ZNF0"/>
<name>A0AAU7ZNF0_9BACT</name>
<evidence type="ECO:0000256" key="2">
    <source>
        <dbReference type="ARBA" id="ARBA00022741"/>
    </source>
</evidence>
<dbReference type="KEGG" id="tpsc:RBB77_18795"/>
<dbReference type="RefSeq" id="WP_353063316.1">
    <property type="nucleotide sequence ID" value="NZ_CP132942.1"/>
</dbReference>
<evidence type="ECO:0000256" key="5">
    <source>
        <dbReference type="ARBA" id="ARBA00038121"/>
    </source>
</evidence>
<keyword evidence="4" id="KW-0067">ATP-binding</keyword>
<feature type="domain" description="GHMP kinase N-terminal" evidence="6">
    <location>
        <begin position="80"/>
        <end position="157"/>
    </location>
</feature>
<dbReference type="GO" id="GO:0005524">
    <property type="term" value="F:ATP binding"/>
    <property type="evidence" value="ECO:0007669"/>
    <property type="project" value="UniProtKB-KW"/>
</dbReference>